<dbReference type="PATRIC" id="fig|933944.5.peg.3964"/>
<dbReference type="OrthoDB" id="3872002at2"/>
<dbReference type="STRING" id="933944.AN215_26650"/>
<reference evidence="2 3" key="1">
    <citation type="journal article" date="2016" name="Front. Microbiol.">
        <title>Comparative Genomics Analysis of Streptomyces Species Reveals Their Adaptation to the Marine Environment and Their Diversity at the Genomic Level.</title>
        <authorList>
            <person name="Tian X."/>
            <person name="Zhang Z."/>
            <person name="Yang T."/>
            <person name="Chen M."/>
            <person name="Li J."/>
            <person name="Chen F."/>
            <person name="Yang J."/>
            <person name="Li W."/>
            <person name="Zhang B."/>
            <person name="Zhang Z."/>
            <person name="Wu J."/>
            <person name="Zhang C."/>
            <person name="Long L."/>
            <person name="Xiao J."/>
        </authorList>
    </citation>
    <scope>NUCLEOTIDE SEQUENCE [LARGE SCALE GENOMIC DNA]</scope>
    <source>
        <strain evidence="2 3">SCSIO 10390</strain>
    </source>
</reference>
<sequence length="109" mass="12111">MSSGYKVDLSALDEVIKKLNRVVDDMGGPHTTAKYETYLPAGWLGKGFSEENDFRGAHSSVKSDVEGYVKQLQNLITQFSSNASQVRRNYDDQEQKNKRGVSSDTDFGA</sequence>
<proteinExistence type="predicted"/>
<feature type="region of interest" description="Disordered" evidence="1">
    <location>
        <begin position="83"/>
        <end position="109"/>
    </location>
</feature>
<evidence type="ECO:0000313" key="3">
    <source>
        <dbReference type="Proteomes" id="UP000176087"/>
    </source>
</evidence>
<organism evidence="2 3">
    <name type="scientific">Streptomyces abyssalis</name>
    <dbReference type="NCBI Taxonomy" id="933944"/>
    <lineage>
        <taxon>Bacteria</taxon>
        <taxon>Bacillati</taxon>
        <taxon>Actinomycetota</taxon>
        <taxon>Actinomycetes</taxon>
        <taxon>Kitasatosporales</taxon>
        <taxon>Streptomycetaceae</taxon>
        <taxon>Streptomyces</taxon>
    </lineage>
</organism>
<accession>A0A1E7JHI7</accession>
<gene>
    <name evidence="2" type="ORF">AN215_26650</name>
</gene>
<keyword evidence="3" id="KW-1185">Reference proteome</keyword>
<evidence type="ECO:0000313" key="2">
    <source>
        <dbReference type="EMBL" id="OEU85945.1"/>
    </source>
</evidence>
<evidence type="ECO:0000256" key="1">
    <source>
        <dbReference type="SAM" id="MobiDB-lite"/>
    </source>
</evidence>
<dbReference type="Proteomes" id="UP000176087">
    <property type="component" value="Unassembled WGS sequence"/>
</dbReference>
<protein>
    <recommendedName>
        <fullName evidence="4">WXG100 family type VII secretion target</fullName>
    </recommendedName>
</protein>
<dbReference type="AlphaFoldDB" id="A0A1E7JHI7"/>
<evidence type="ECO:0008006" key="4">
    <source>
        <dbReference type="Google" id="ProtNLM"/>
    </source>
</evidence>
<dbReference type="EMBL" id="LJGT01000041">
    <property type="protein sequence ID" value="OEU85945.1"/>
    <property type="molecule type" value="Genomic_DNA"/>
</dbReference>
<name>A0A1E7JHI7_9ACTN</name>
<comment type="caution">
    <text evidence="2">The sequence shown here is derived from an EMBL/GenBank/DDBJ whole genome shotgun (WGS) entry which is preliminary data.</text>
</comment>
<dbReference type="RefSeq" id="WP_070010649.1">
    <property type="nucleotide sequence ID" value="NZ_LJGS01000039.1"/>
</dbReference>
<feature type="compositionally biased region" description="Basic and acidic residues" evidence="1">
    <location>
        <begin position="88"/>
        <end position="97"/>
    </location>
</feature>
<feature type="compositionally biased region" description="Polar residues" evidence="1">
    <location>
        <begin position="100"/>
        <end position="109"/>
    </location>
</feature>